<dbReference type="PANTHER" id="PTHR47243:SF1">
    <property type="entry name" value="SIALOADHESIN"/>
    <property type="match status" value="1"/>
</dbReference>
<dbReference type="InterPro" id="IPR013783">
    <property type="entry name" value="Ig-like_fold"/>
</dbReference>
<dbReference type="SMART" id="SM00409">
    <property type="entry name" value="IG"/>
    <property type="match status" value="4"/>
</dbReference>
<gene>
    <name evidence="3" type="primary">Siglec1_0</name>
    <name evidence="3" type="ORF">ZOSHYP_R16010</name>
</gene>
<feature type="non-terminal residue" evidence="3">
    <location>
        <position position="391"/>
    </location>
</feature>
<dbReference type="InterPro" id="IPR007110">
    <property type="entry name" value="Ig-like_dom"/>
</dbReference>
<feature type="domain" description="Ig-like" evidence="2">
    <location>
        <begin position="19"/>
        <end position="116"/>
    </location>
</feature>
<dbReference type="Pfam" id="PF13895">
    <property type="entry name" value="Ig_2"/>
    <property type="match status" value="2"/>
</dbReference>
<dbReference type="InterPro" id="IPR013098">
    <property type="entry name" value="Ig_I-set"/>
</dbReference>
<dbReference type="InterPro" id="IPR036179">
    <property type="entry name" value="Ig-like_dom_sf"/>
</dbReference>
<dbReference type="InterPro" id="IPR003598">
    <property type="entry name" value="Ig_sub2"/>
</dbReference>
<dbReference type="OrthoDB" id="10039395at2759"/>
<dbReference type="PANTHER" id="PTHR47243">
    <property type="entry name" value="SIALOADHESIN"/>
    <property type="match status" value="1"/>
</dbReference>
<dbReference type="Gene3D" id="2.60.40.10">
    <property type="entry name" value="Immunoglobulins"/>
    <property type="match status" value="4"/>
</dbReference>
<feature type="non-terminal residue" evidence="3">
    <location>
        <position position="1"/>
    </location>
</feature>
<name>A0A7L2K3D3_9PASS</name>
<dbReference type="CDD" id="cd00096">
    <property type="entry name" value="Ig"/>
    <property type="match status" value="1"/>
</dbReference>
<proteinExistence type="predicted"/>
<feature type="domain" description="Ig-like" evidence="2">
    <location>
        <begin position="120"/>
        <end position="196"/>
    </location>
</feature>
<feature type="domain" description="Ig-like" evidence="2">
    <location>
        <begin position="201"/>
        <end position="296"/>
    </location>
</feature>
<organism evidence="3 4">
    <name type="scientific">Zosterops hypoxanthus</name>
    <dbReference type="NCBI Taxonomy" id="2485327"/>
    <lineage>
        <taxon>Eukaryota</taxon>
        <taxon>Metazoa</taxon>
        <taxon>Chordata</taxon>
        <taxon>Craniata</taxon>
        <taxon>Vertebrata</taxon>
        <taxon>Euteleostomi</taxon>
        <taxon>Archelosauria</taxon>
        <taxon>Archosauria</taxon>
        <taxon>Dinosauria</taxon>
        <taxon>Saurischia</taxon>
        <taxon>Theropoda</taxon>
        <taxon>Coelurosauria</taxon>
        <taxon>Aves</taxon>
        <taxon>Neognathae</taxon>
        <taxon>Neoaves</taxon>
        <taxon>Telluraves</taxon>
        <taxon>Australaves</taxon>
        <taxon>Passeriformes</taxon>
        <taxon>Sylvioidea</taxon>
        <taxon>Zosteropidae</taxon>
        <taxon>Zosterops</taxon>
    </lineage>
</organism>
<accession>A0A7L2K3D3</accession>
<reference evidence="3 4" key="1">
    <citation type="submission" date="2019-09" db="EMBL/GenBank/DDBJ databases">
        <title>Bird 10,000 Genomes (B10K) Project - Family phase.</title>
        <authorList>
            <person name="Zhang G."/>
        </authorList>
    </citation>
    <scope>NUCLEOTIDE SEQUENCE [LARGE SCALE GENOMIC DNA]</scope>
    <source>
        <strain evidence="3">B10K-DU-001-36</strain>
        <tissue evidence="3">Muscle</tissue>
    </source>
</reference>
<feature type="region of interest" description="Disordered" evidence="1">
    <location>
        <begin position="231"/>
        <end position="253"/>
    </location>
</feature>
<dbReference type="Proteomes" id="UP000549157">
    <property type="component" value="Unassembled WGS sequence"/>
</dbReference>
<dbReference type="GO" id="GO:0005769">
    <property type="term" value="C:early endosome"/>
    <property type="evidence" value="ECO:0007669"/>
    <property type="project" value="TreeGrafter"/>
</dbReference>
<dbReference type="SMART" id="SM00408">
    <property type="entry name" value="IGc2"/>
    <property type="match status" value="4"/>
</dbReference>
<protein>
    <submittedName>
        <fullName evidence="3">SN protein</fullName>
    </submittedName>
</protein>
<feature type="compositionally biased region" description="Polar residues" evidence="1">
    <location>
        <begin position="70"/>
        <end position="80"/>
    </location>
</feature>
<dbReference type="GO" id="GO:0046790">
    <property type="term" value="F:virion binding"/>
    <property type="evidence" value="ECO:0007669"/>
    <property type="project" value="TreeGrafter"/>
</dbReference>
<keyword evidence="4" id="KW-1185">Reference proteome</keyword>
<sequence length="391" mass="41468">TPAWNHSATPATLNVLYPPRNLRLQSFVESSQGTATILLCAVDSHPPAQLTLLREGHPVASSPPGGGDNPRQSIGVSPSPNALRLEFREASEEDEGEYECQARSALGVTQASLVLQVQATKVLARPSAEVAEGTEVTLTCQAPHAQPGTLYTWFKNGRWVTEGPEASLELRGHRSDAGLYSCRAGRGHRATPVTLSVLYAPRELSFVALVEPQRGRQAVLLCSADGVPSPDITVSRGQGHPPLATNRGPSEPRFEVRATPTSLQVEMAKVEPGDEGLYLCSATNSHGSATASLRLEAPGVVVTVEPSQEVPEGAKATMSCSATAWGDKGVNYTWYRDGRWLWEGPSGSLVLSPVSSADTGSYQCRASGTWGTAISVPLSLSILCECPQGHQ</sequence>
<dbReference type="EMBL" id="VWYL01001433">
    <property type="protein sequence ID" value="NXR30429.1"/>
    <property type="molecule type" value="Genomic_DNA"/>
</dbReference>
<evidence type="ECO:0000259" key="2">
    <source>
        <dbReference type="PROSITE" id="PS50835"/>
    </source>
</evidence>
<feature type="region of interest" description="Disordered" evidence="1">
    <location>
        <begin position="56"/>
        <end position="80"/>
    </location>
</feature>
<dbReference type="Pfam" id="PF07679">
    <property type="entry name" value="I-set"/>
    <property type="match status" value="2"/>
</dbReference>
<feature type="domain" description="Ig-like" evidence="2">
    <location>
        <begin position="298"/>
        <end position="379"/>
    </location>
</feature>
<comment type="caution">
    <text evidence="3">The sequence shown here is derived from an EMBL/GenBank/DDBJ whole genome shotgun (WGS) entry which is preliminary data.</text>
</comment>
<evidence type="ECO:0000256" key="1">
    <source>
        <dbReference type="SAM" id="MobiDB-lite"/>
    </source>
</evidence>
<evidence type="ECO:0000313" key="3">
    <source>
        <dbReference type="EMBL" id="NXR30429.1"/>
    </source>
</evidence>
<dbReference type="PROSITE" id="PS50835">
    <property type="entry name" value="IG_LIKE"/>
    <property type="match status" value="4"/>
</dbReference>
<evidence type="ECO:0000313" key="4">
    <source>
        <dbReference type="Proteomes" id="UP000549157"/>
    </source>
</evidence>
<dbReference type="GO" id="GO:0005886">
    <property type="term" value="C:plasma membrane"/>
    <property type="evidence" value="ECO:0007669"/>
    <property type="project" value="TreeGrafter"/>
</dbReference>
<dbReference type="AlphaFoldDB" id="A0A7L2K3D3"/>
<dbReference type="InterPro" id="IPR003599">
    <property type="entry name" value="Ig_sub"/>
</dbReference>
<dbReference type="SUPFAM" id="SSF48726">
    <property type="entry name" value="Immunoglobulin"/>
    <property type="match status" value="3"/>
</dbReference>
<dbReference type="GO" id="GO:0005770">
    <property type="term" value="C:late endosome"/>
    <property type="evidence" value="ECO:0007669"/>
    <property type="project" value="TreeGrafter"/>
</dbReference>
<dbReference type="GO" id="GO:0075512">
    <property type="term" value="P:clathrin-dependent endocytosis of virus by host cell"/>
    <property type="evidence" value="ECO:0007669"/>
    <property type="project" value="TreeGrafter"/>
</dbReference>